<dbReference type="PROSITE" id="PS00108">
    <property type="entry name" value="PROTEIN_KINASE_ST"/>
    <property type="match status" value="1"/>
</dbReference>
<feature type="domain" description="Protein kinase" evidence="6">
    <location>
        <begin position="861"/>
        <end position="1198"/>
    </location>
</feature>
<dbReference type="GO" id="GO:0007094">
    <property type="term" value="P:mitotic spindle assembly checkpoint signaling"/>
    <property type="evidence" value="ECO:0007669"/>
    <property type="project" value="InterPro"/>
</dbReference>
<dbReference type="InterPro" id="IPR012572">
    <property type="entry name" value="Mad3/Bub1_II"/>
</dbReference>
<dbReference type="PANTHER" id="PTHR14030:SF4">
    <property type="entry name" value="BUB1 KINASE, ISOFORM A-RELATED"/>
    <property type="match status" value="1"/>
</dbReference>
<keyword evidence="9" id="KW-1185">Reference proteome</keyword>
<keyword evidence="2" id="KW-0158">Chromosome</keyword>
<dbReference type="SUPFAM" id="SSF56112">
    <property type="entry name" value="Protein kinase-like (PK-like)"/>
    <property type="match status" value="1"/>
</dbReference>
<dbReference type="CDD" id="cd13981">
    <property type="entry name" value="STKc_Bub1_BubR1"/>
    <property type="match status" value="1"/>
</dbReference>
<reference evidence="8 9" key="1">
    <citation type="journal article" date="2019" name="Nat. Ecol. Evol.">
        <title>Megaphylogeny resolves global patterns of mushroom evolution.</title>
        <authorList>
            <person name="Varga T."/>
            <person name="Krizsan K."/>
            <person name="Foldi C."/>
            <person name="Dima B."/>
            <person name="Sanchez-Garcia M."/>
            <person name="Sanchez-Ramirez S."/>
            <person name="Szollosi G.J."/>
            <person name="Szarkandi J.G."/>
            <person name="Papp V."/>
            <person name="Albert L."/>
            <person name="Andreopoulos W."/>
            <person name="Angelini C."/>
            <person name="Antonin V."/>
            <person name="Barry K.W."/>
            <person name="Bougher N.L."/>
            <person name="Buchanan P."/>
            <person name="Buyck B."/>
            <person name="Bense V."/>
            <person name="Catcheside P."/>
            <person name="Chovatia M."/>
            <person name="Cooper J."/>
            <person name="Damon W."/>
            <person name="Desjardin D."/>
            <person name="Finy P."/>
            <person name="Geml J."/>
            <person name="Haridas S."/>
            <person name="Hughes K."/>
            <person name="Justo A."/>
            <person name="Karasinski D."/>
            <person name="Kautmanova I."/>
            <person name="Kiss B."/>
            <person name="Kocsube S."/>
            <person name="Kotiranta H."/>
            <person name="LaButti K.M."/>
            <person name="Lechner B.E."/>
            <person name="Liimatainen K."/>
            <person name="Lipzen A."/>
            <person name="Lukacs Z."/>
            <person name="Mihaltcheva S."/>
            <person name="Morgado L.N."/>
            <person name="Niskanen T."/>
            <person name="Noordeloos M.E."/>
            <person name="Ohm R.A."/>
            <person name="Ortiz-Santana B."/>
            <person name="Ovrebo C."/>
            <person name="Racz N."/>
            <person name="Riley R."/>
            <person name="Savchenko A."/>
            <person name="Shiryaev A."/>
            <person name="Soop K."/>
            <person name="Spirin V."/>
            <person name="Szebenyi C."/>
            <person name="Tomsovsky M."/>
            <person name="Tulloss R.E."/>
            <person name="Uehling J."/>
            <person name="Grigoriev I.V."/>
            <person name="Vagvolgyi C."/>
            <person name="Papp T."/>
            <person name="Martin F.M."/>
            <person name="Miettinen O."/>
            <person name="Hibbett D.S."/>
            <person name="Nagy L.G."/>
        </authorList>
    </citation>
    <scope>NUCLEOTIDE SEQUENCE [LARGE SCALE GENOMIC DNA]</scope>
    <source>
        <strain evidence="8 9">CBS 121175</strain>
    </source>
</reference>
<dbReference type="AlphaFoldDB" id="A0A5C3L661"/>
<dbReference type="InterPro" id="IPR000719">
    <property type="entry name" value="Prot_kinase_dom"/>
</dbReference>
<evidence type="ECO:0000313" key="9">
    <source>
        <dbReference type="Proteomes" id="UP000307440"/>
    </source>
</evidence>
<feature type="region of interest" description="Disordered" evidence="5">
    <location>
        <begin position="171"/>
        <end position="191"/>
    </location>
</feature>
<gene>
    <name evidence="8" type="ORF">FA15DRAFT_634336</name>
</gene>
<sequence length="1198" mass="133396">MSQRSTGEPMSTADREKQRQKYRAKVTKAYKEDDDPLAAYNQFVQWTVKNYGEKDPKSGLKDLLDEVTGLFRDDVGYKNDLRYLKMWALHARQVERSQAVKIYAFLVENGIGTTYSALYEDYANLLEKDGRRAEAEKVYLLGIERQVRPLERLKTRYGEFQARAAAAAAAVPSGSSGRPGSSRPIPSGSRSASLTSIVSSVPSTTSANLVSFNSTAASRYALMLEPAPPGKRPEKLRFNMGLLFTDDGVEYSIQEARARSMGLLGKKWGPPPASELHSYNSSLSSSASSAPVDFNDDGLKSTRAMGARRRSMLGGAEPTVTINTKEALADVFGMYNSPDRTSKITMPGSKHAPLRKIEPATPLLPPRNLFAKENENAKTPMSFRPFADENAQQAKATPAFRPFLDENAQTKATPGTKFNVFSDDQSKTPFITPRTVFGIKDATTPSLGQRGAENAPRSAFKPLRSITEDSGDKPVVGKVFNPPPSNSVPLAPLRDVFTDDHGKPVPKPKPAQTHERAKSHDIGASNGPVFTPFVDENSKTPFKVFSLPSENDENALGRLNPFTPKTPTPAVFTPFADPTPAATPFGSNNQRAFTPFMDKTPGPAPLSEKKQPAPPAPEPESVEEHYEEEEGGMEEHEDYSYEDDEHVEQYETPIAPEHLPEEYEDSSFQQEAPLGGRFGQFNVMTPITERTFEFTTSTRATPSERYGQPGEGEGSPKSKTFTPFLRDGLVAAADARRLEAELQQDTSEENVQEQEEYEEEPEETYSEPQNVPQLEERTGTLSLVDTLTLNSKFRPPNPCNPFDPPIISTLLSRIQTDSHFFDLRDRSSQMLDQLQKHFKKSVGRKSNVSDIFPLTIEGNRFHLSAKLGEGGFGCVYKARDLGARNGEDSDEDSDLDDFDDDEENASMVAIKVVKPRNLWEYHVLRRLHSALPTNLRRSLILPHALYAYGDESFLMLDLCTQGMLLDVVNNAPSSGISQAGACLDELLVFFFAIELMRLVEGMHKVGFIHGDLKIDNCLLRLEDVPGGAAAWSSLYQPSGEEGWSHKGLKVIDFGRTIDTRLFPTDQQFVAEWTTDERDCFEIQQGRPWTYQTDYFGLAGIIYCMLFGKYISASVIAEGEGGRFRIATPFKRYWQADIWNRLFDVLLNPIFARDDGSLPLCEELADMRKEMEDWLQANCNRTSNTLKGLLKKVEMSCYV</sequence>
<feature type="region of interest" description="Disordered" evidence="5">
    <location>
        <begin position="741"/>
        <end position="773"/>
    </location>
</feature>
<proteinExistence type="predicted"/>
<dbReference type="GO" id="GO:0051754">
    <property type="term" value="P:meiotic sister chromatid cohesion, centromeric"/>
    <property type="evidence" value="ECO:0007669"/>
    <property type="project" value="TreeGrafter"/>
</dbReference>
<dbReference type="SMART" id="SM00777">
    <property type="entry name" value="Mad3_BUB1_I"/>
    <property type="match status" value="1"/>
</dbReference>
<dbReference type="GO" id="GO:0032991">
    <property type="term" value="C:protein-containing complex"/>
    <property type="evidence" value="ECO:0007669"/>
    <property type="project" value="UniProtKB-ARBA"/>
</dbReference>
<dbReference type="PROSITE" id="PS50011">
    <property type="entry name" value="PROTEIN_KINASE_DOM"/>
    <property type="match status" value="1"/>
</dbReference>
<comment type="subcellular location">
    <subcellularLocation>
        <location evidence="1">Chromosome</location>
        <location evidence="1">Centromere</location>
        <location evidence="1">Kinetochore</location>
    </subcellularLocation>
</comment>
<evidence type="ECO:0000259" key="6">
    <source>
        <dbReference type="PROSITE" id="PS50011"/>
    </source>
</evidence>
<protein>
    <submittedName>
        <fullName evidence="8">Uncharacterized protein</fullName>
    </submittedName>
</protein>
<dbReference type="InterPro" id="IPR013212">
    <property type="entry name" value="Mad3/Bub1_I"/>
</dbReference>
<dbReference type="PROSITE" id="PS51489">
    <property type="entry name" value="BUB1_N"/>
    <property type="match status" value="1"/>
</dbReference>
<keyword evidence="3" id="KW-0995">Kinetochore</keyword>
<dbReference type="GO" id="GO:0005634">
    <property type="term" value="C:nucleus"/>
    <property type="evidence" value="ECO:0007669"/>
    <property type="project" value="TreeGrafter"/>
</dbReference>
<evidence type="ECO:0000256" key="1">
    <source>
        <dbReference type="ARBA" id="ARBA00004629"/>
    </source>
</evidence>
<evidence type="ECO:0000256" key="4">
    <source>
        <dbReference type="ARBA" id="ARBA00023328"/>
    </source>
</evidence>
<feature type="compositionally biased region" description="Low complexity" evidence="5">
    <location>
        <begin position="276"/>
        <end position="290"/>
    </location>
</feature>
<feature type="domain" description="BUB1 N-terminal" evidence="7">
    <location>
        <begin position="23"/>
        <end position="183"/>
    </location>
</feature>
<dbReference type="Pfam" id="PF08311">
    <property type="entry name" value="Mad3_BUB1_I"/>
    <property type="match status" value="1"/>
</dbReference>
<accession>A0A5C3L661</accession>
<feature type="compositionally biased region" description="Acidic residues" evidence="5">
    <location>
        <begin position="746"/>
        <end position="765"/>
    </location>
</feature>
<evidence type="ECO:0000256" key="2">
    <source>
        <dbReference type="ARBA" id="ARBA00022454"/>
    </source>
</evidence>
<dbReference type="Proteomes" id="UP000307440">
    <property type="component" value="Unassembled WGS sequence"/>
</dbReference>
<feature type="compositionally biased region" description="Basic and acidic residues" evidence="5">
    <location>
        <begin position="512"/>
        <end position="521"/>
    </location>
</feature>
<evidence type="ECO:0000313" key="8">
    <source>
        <dbReference type="EMBL" id="TFK28122.1"/>
    </source>
</evidence>
<dbReference type="PANTHER" id="PTHR14030">
    <property type="entry name" value="MITOTIC CHECKPOINT SERINE/THREONINE-PROTEIN KINASE BUB1"/>
    <property type="match status" value="1"/>
</dbReference>
<feature type="compositionally biased region" description="Acidic residues" evidence="5">
    <location>
        <begin position="625"/>
        <end position="645"/>
    </location>
</feature>
<feature type="region of interest" description="Disordered" evidence="5">
    <location>
        <begin position="579"/>
        <end position="645"/>
    </location>
</feature>
<dbReference type="GO" id="GO:0004672">
    <property type="term" value="F:protein kinase activity"/>
    <property type="evidence" value="ECO:0007669"/>
    <property type="project" value="InterPro"/>
</dbReference>
<dbReference type="STRING" id="230819.A0A5C3L661"/>
<dbReference type="Gene3D" id="1.25.40.430">
    <property type="match status" value="1"/>
</dbReference>
<dbReference type="InterPro" id="IPR015661">
    <property type="entry name" value="Bub1/Mad3"/>
</dbReference>
<feature type="region of interest" description="Disordered" evidence="5">
    <location>
        <begin position="276"/>
        <end position="296"/>
    </location>
</feature>
<evidence type="ECO:0000256" key="5">
    <source>
        <dbReference type="SAM" id="MobiDB-lite"/>
    </source>
</evidence>
<dbReference type="GO" id="GO:0000776">
    <property type="term" value="C:kinetochore"/>
    <property type="evidence" value="ECO:0007669"/>
    <property type="project" value="UniProtKB-KW"/>
</dbReference>
<feature type="region of interest" description="Disordered" evidence="5">
    <location>
        <begin position="465"/>
        <end position="527"/>
    </location>
</feature>
<dbReference type="OrthoDB" id="248495at2759"/>
<keyword evidence="4" id="KW-0137">Centromere</keyword>
<dbReference type="Gene3D" id="1.10.510.10">
    <property type="entry name" value="Transferase(Phosphotransferase) domain 1"/>
    <property type="match status" value="1"/>
</dbReference>
<feature type="region of interest" description="Disordered" evidence="5">
    <location>
        <begin position="1"/>
        <end position="25"/>
    </location>
</feature>
<dbReference type="Gene3D" id="6.10.20.170">
    <property type="match status" value="1"/>
</dbReference>
<dbReference type="GO" id="GO:0005524">
    <property type="term" value="F:ATP binding"/>
    <property type="evidence" value="ECO:0007669"/>
    <property type="project" value="InterPro"/>
</dbReference>
<dbReference type="SMART" id="SM00220">
    <property type="entry name" value="S_TKc"/>
    <property type="match status" value="1"/>
</dbReference>
<evidence type="ECO:0000256" key="3">
    <source>
        <dbReference type="ARBA" id="ARBA00022838"/>
    </source>
</evidence>
<feature type="region of interest" description="Disordered" evidence="5">
    <location>
        <begin position="697"/>
        <end position="720"/>
    </location>
</feature>
<organism evidence="8 9">
    <name type="scientific">Coprinopsis marcescibilis</name>
    <name type="common">Agaric fungus</name>
    <name type="synonym">Psathyrella marcescibilis</name>
    <dbReference type="NCBI Taxonomy" id="230819"/>
    <lineage>
        <taxon>Eukaryota</taxon>
        <taxon>Fungi</taxon>
        <taxon>Dikarya</taxon>
        <taxon>Basidiomycota</taxon>
        <taxon>Agaricomycotina</taxon>
        <taxon>Agaricomycetes</taxon>
        <taxon>Agaricomycetidae</taxon>
        <taxon>Agaricales</taxon>
        <taxon>Agaricineae</taxon>
        <taxon>Psathyrellaceae</taxon>
        <taxon>Coprinopsis</taxon>
    </lineage>
</organism>
<dbReference type="InterPro" id="IPR008271">
    <property type="entry name" value="Ser/Thr_kinase_AS"/>
</dbReference>
<dbReference type="EMBL" id="ML210158">
    <property type="protein sequence ID" value="TFK28122.1"/>
    <property type="molecule type" value="Genomic_DNA"/>
</dbReference>
<evidence type="ECO:0000259" key="7">
    <source>
        <dbReference type="PROSITE" id="PS51489"/>
    </source>
</evidence>
<dbReference type="InterPro" id="IPR011009">
    <property type="entry name" value="Kinase-like_dom_sf"/>
</dbReference>
<name>A0A5C3L661_COPMA</name>
<dbReference type="Pfam" id="PF00069">
    <property type="entry name" value="Pkinase"/>
    <property type="match status" value="1"/>
</dbReference>
<dbReference type="Pfam" id="PF08171">
    <property type="entry name" value="Mad3_BUB1_II"/>
    <property type="match status" value="1"/>
</dbReference>